<dbReference type="EMBL" id="CP041238">
    <property type="protein sequence ID" value="QLL62963.1"/>
    <property type="molecule type" value="Genomic_DNA"/>
</dbReference>
<protein>
    <submittedName>
        <fullName evidence="2">Tripartite tricarboxylate transporter substrate binding protein</fullName>
    </submittedName>
</protein>
<dbReference type="SUPFAM" id="SSF53850">
    <property type="entry name" value="Periplasmic binding protein-like II"/>
    <property type="match status" value="1"/>
</dbReference>
<keyword evidence="3" id="KW-1185">Reference proteome</keyword>
<dbReference type="Gene3D" id="3.40.190.10">
    <property type="entry name" value="Periplasmic binding protein-like II"/>
    <property type="match status" value="1"/>
</dbReference>
<proteinExistence type="inferred from homology"/>
<dbReference type="PIRSF" id="PIRSF017082">
    <property type="entry name" value="YflP"/>
    <property type="match status" value="1"/>
</dbReference>
<evidence type="ECO:0000313" key="2">
    <source>
        <dbReference type="EMBL" id="QLL62963.1"/>
    </source>
</evidence>
<dbReference type="AlphaFoldDB" id="A0A859QD58"/>
<dbReference type="KEGG" id="emx:FKV68_16675"/>
<dbReference type="Pfam" id="PF03401">
    <property type="entry name" value="TctC"/>
    <property type="match status" value="1"/>
</dbReference>
<dbReference type="InterPro" id="IPR005064">
    <property type="entry name" value="BUG"/>
</dbReference>
<gene>
    <name evidence="2" type="ORF">FKV68_16675</name>
</gene>
<sequence>MRCCVALLTALTVAAWTSAAQAEYPGGKVITYIVPFAPGGGADVGVRIAEPFLEKCVGGDIVVIDKPGAGGTLGMIDIAAAAPDGYTIGSLLTPNLPVGTIAVNAPRYTMESFDYLANLVSTRVAISAKKGGRFKTIQDLLAAAKTSPIQAAITQAGADDHLVLLRLMEATGAKFDFIPMVESPQARNAVMGGHVEILGLSVTESANFKDQLETLAVAGTERFSGLPDVPTLKEIGYDITGGNTFLVGAPKGLPPEIKDKLNKCFQQVAEDPAYRQAIAQRNFIFTPMNAKETETFAKGEYTALKRIWDTSPWIK</sequence>
<name>A0A859QD58_9HYPH</name>
<evidence type="ECO:0000256" key="1">
    <source>
        <dbReference type="ARBA" id="ARBA00006987"/>
    </source>
</evidence>
<organism evidence="2 3">
    <name type="scientific">Sinorhizobium mexicanum</name>
    <dbReference type="NCBI Taxonomy" id="375549"/>
    <lineage>
        <taxon>Bacteria</taxon>
        <taxon>Pseudomonadati</taxon>
        <taxon>Pseudomonadota</taxon>
        <taxon>Alphaproteobacteria</taxon>
        <taxon>Hyphomicrobiales</taxon>
        <taxon>Rhizobiaceae</taxon>
        <taxon>Sinorhizobium/Ensifer group</taxon>
        <taxon>Sinorhizobium</taxon>
    </lineage>
</organism>
<dbReference type="PANTHER" id="PTHR42928:SF5">
    <property type="entry name" value="BLR1237 PROTEIN"/>
    <property type="match status" value="1"/>
</dbReference>
<comment type="similarity">
    <text evidence="1">Belongs to the UPF0065 (bug) family.</text>
</comment>
<dbReference type="RefSeq" id="WP_180938876.1">
    <property type="nucleotide sequence ID" value="NZ_CP041238.1"/>
</dbReference>
<reference evidence="2 3" key="1">
    <citation type="submission" date="2019-06" db="EMBL/GenBank/DDBJ databases">
        <title>Complete genome sequence of Ensifer mexicanus ITTG R7 isolated from nodules of Acacia angustissima (Mill.) Kuntze.</title>
        <authorList>
            <person name="Rincon-Rosales R."/>
            <person name="Rogel M.A."/>
            <person name="Guerrero G."/>
            <person name="Rincon-Molina C.I."/>
            <person name="Lopez-Lopez A."/>
            <person name="Martinez-Romero E."/>
        </authorList>
    </citation>
    <scope>NUCLEOTIDE SEQUENCE [LARGE SCALE GENOMIC DNA]</scope>
    <source>
        <strain evidence="2 3">ITTG R7</strain>
    </source>
</reference>
<dbReference type="Proteomes" id="UP000510721">
    <property type="component" value="Chromosome"/>
</dbReference>
<dbReference type="InterPro" id="IPR042100">
    <property type="entry name" value="Bug_dom1"/>
</dbReference>
<dbReference type="PANTHER" id="PTHR42928">
    <property type="entry name" value="TRICARBOXYLATE-BINDING PROTEIN"/>
    <property type="match status" value="1"/>
</dbReference>
<accession>A0A859QD58</accession>
<dbReference type="Gene3D" id="3.40.190.150">
    <property type="entry name" value="Bordetella uptake gene, domain 1"/>
    <property type="match status" value="1"/>
</dbReference>
<dbReference type="CDD" id="cd07012">
    <property type="entry name" value="PBP2_Bug_TTT"/>
    <property type="match status" value="1"/>
</dbReference>
<evidence type="ECO:0000313" key="3">
    <source>
        <dbReference type="Proteomes" id="UP000510721"/>
    </source>
</evidence>